<keyword evidence="1" id="KW-0732">Signal</keyword>
<keyword evidence="3" id="KW-1185">Reference proteome</keyword>
<evidence type="ECO:0000313" key="2">
    <source>
        <dbReference type="EMBL" id="CAG5091621.1"/>
    </source>
</evidence>
<evidence type="ECO:0000256" key="1">
    <source>
        <dbReference type="SAM" id="SignalP"/>
    </source>
</evidence>
<reference evidence="2 3" key="1">
    <citation type="submission" date="2021-04" db="EMBL/GenBank/DDBJ databases">
        <authorList>
            <person name="Bliznina A."/>
        </authorList>
    </citation>
    <scope>NUCLEOTIDE SEQUENCE [LARGE SCALE GENOMIC DNA]</scope>
</reference>
<organism evidence="2 3">
    <name type="scientific">Oikopleura dioica</name>
    <name type="common">Tunicate</name>
    <dbReference type="NCBI Taxonomy" id="34765"/>
    <lineage>
        <taxon>Eukaryota</taxon>
        <taxon>Metazoa</taxon>
        <taxon>Chordata</taxon>
        <taxon>Tunicata</taxon>
        <taxon>Appendicularia</taxon>
        <taxon>Copelata</taxon>
        <taxon>Oikopleuridae</taxon>
        <taxon>Oikopleura</taxon>
    </lineage>
</organism>
<evidence type="ECO:0000313" key="3">
    <source>
        <dbReference type="Proteomes" id="UP001158576"/>
    </source>
</evidence>
<sequence>MIFKKLFSISSLFLVAKATHFRAGSLQFKKDENGVLRVTRTVGWRRYLAGWGSNGCDDDDMGKLNPKKIANGRDGHKNYYMPLGETDVQTSWLANPKTVYYELLQIEKSSSLTNDEHFCFGKTFDEELPSQVVGKSFTMTNGYVWEAATVTITHDNGNNGQGYYQYTAHVYEYDNNSPQFENPAIWWIMDGCDGQTYYITPQDPDGDEIICRWSTKEEASFLANDKEGMDVGGTTHWPMTQLTLDTAACAVTYHPEEDNGGGNKPIAVQVEDFDENGGIKSSVPSVFLARVFTPDMDRRLLDAPFTVTNRRKRDTGEHHHEEEIKAWNDWKPNIRLQPRNTDHCDGLPVWIPPTPPNESLLIYQATVSYYQVWAARFLFEGEYYTTVHRAQFSLPDGMSCTKLREDGTATCIWTPTVEQIGLHTVCGLCYDVFERPSERNCVKIEVIYPEAPVENPCNTTAIITKEKMKAYEFNGQNIIKAS</sequence>
<name>A0ABN7S3E1_OIKDI</name>
<dbReference type="EMBL" id="OU015568">
    <property type="protein sequence ID" value="CAG5091621.1"/>
    <property type="molecule type" value="Genomic_DNA"/>
</dbReference>
<feature type="signal peptide" evidence="1">
    <location>
        <begin position="1"/>
        <end position="18"/>
    </location>
</feature>
<accession>A0ABN7S3E1</accession>
<protein>
    <submittedName>
        <fullName evidence="2">Oidioi.mRNA.OKI2018_I69.PAR.g13167.t1.cds</fullName>
    </submittedName>
</protein>
<dbReference type="Proteomes" id="UP001158576">
    <property type="component" value="Chromosome PAR"/>
</dbReference>
<proteinExistence type="predicted"/>
<feature type="chain" id="PRO_5046098042" evidence="1">
    <location>
        <begin position="19"/>
        <end position="482"/>
    </location>
</feature>
<gene>
    <name evidence="2" type="ORF">OKIOD_LOCUS4725</name>
</gene>